<name>A0A1E4SY57_9ASCO</name>
<accession>A0A1E4SY57</accession>
<dbReference type="Pfam" id="PF25789">
    <property type="entry name" value="TPR_NAA35"/>
    <property type="match status" value="1"/>
</dbReference>
<feature type="domain" description="NAA35-like TPR repeats" evidence="5">
    <location>
        <begin position="373"/>
        <end position="694"/>
    </location>
</feature>
<reference evidence="7" key="1">
    <citation type="submission" date="2016-04" db="EMBL/GenBank/DDBJ databases">
        <title>Comparative genomics of biotechnologically important yeasts.</title>
        <authorList>
            <consortium name="DOE Joint Genome Institute"/>
            <person name="Riley R."/>
            <person name="Haridas S."/>
            <person name="Wolfe K.H."/>
            <person name="Lopes M.R."/>
            <person name="Hittinger C.T."/>
            <person name="Goker M."/>
            <person name="Salamov A."/>
            <person name="Wisecaver J."/>
            <person name="Long T.M."/>
            <person name="Aerts A.L."/>
            <person name="Barry K."/>
            <person name="Choi C."/>
            <person name="Clum A."/>
            <person name="Coughlan A.Y."/>
            <person name="Deshpande S."/>
            <person name="Douglass A.P."/>
            <person name="Hanson S.J."/>
            <person name="Klenk H.-P."/>
            <person name="Labutti K."/>
            <person name="Lapidus A."/>
            <person name="Lindquist E."/>
            <person name="Lipzen A."/>
            <person name="Meier-Kolthoff J.P."/>
            <person name="Ohm R.A."/>
            <person name="Otillar R.P."/>
            <person name="Pangilinan J."/>
            <person name="Peng Y."/>
            <person name="Rokas A."/>
            <person name="Rosa C.A."/>
            <person name="Scheuner C."/>
            <person name="Sibirny A.A."/>
            <person name="Slot J.C."/>
            <person name="Stielow J.B."/>
            <person name="Sun H."/>
            <person name="Kurtzman C.P."/>
            <person name="Blackwell M."/>
            <person name="Grigoriev I.V."/>
            <person name="Jeffries T.W."/>
        </authorList>
    </citation>
    <scope>NUCLEOTIDE SEQUENCE [LARGE SCALE GENOMIC DNA]</scope>
    <source>
        <strain evidence="7">NRRL YB-2248</strain>
    </source>
</reference>
<dbReference type="STRING" id="983967.A0A1E4SY57"/>
<evidence type="ECO:0000313" key="7">
    <source>
        <dbReference type="Proteomes" id="UP000094801"/>
    </source>
</evidence>
<proteinExistence type="inferred from homology"/>
<dbReference type="EMBL" id="KV453857">
    <property type="protein sequence ID" value="ODV84416.1"/>
    <property type="molecule type" value="Genomic_DNA"/>
</dbReference>
<comment type="subcellular location">
    <subcellularLocation>
        <location evidence="1">Cytoplasm</location>
    </subcellularLocation>
</comment>
<dbReference type="InterPro" id="IPR057982">
    <property type="entry name" value="TPR_NAA35"/>
</dbReference>
<gene>
    <name evidence="6" type="ORF">CANARDRAFT_29270</name>
</gene>
<dbReference type="PANTHER" id="PTHR21373">
    <property type="entry name" value="GLUCOSE REPRESSIBLE PROTEIN MAK10"/>
    <property type="match status" value="1"/>
</dbReference>
<keyword evidence="7" id="KW-1185">Reference proteome</keyword>
<organism evidence="6 7">
    <name type="scientific">[Candida] arabinofermentans NRRL YB-2248</name>
    <dbReference type="NCBI Taxonomy" id="983967"/>
    <lineage>
        <taxon>Eukaryota</taxon>
        <taxon>Fungi</taxon>
        <taxon>Dikarya</taxon>
        <taxon>Ascomycota</taxon>
        <taxon>Saccharomycotina</taxon>
        <taxon>Pichiomycetes</taxon>
        <taxon>Pichiales</taxon>
        <taxon>Pichiaceae</taxon>
        <taxon>Ogataea</taxon>
        <taxon>Ogataea/Candida clade</taxon>
    </lineage>
</organism>
<feature type="domain" description="NAA35-like N-terminal" evidence="4">
    <location>
        <begin position="61"/>
        <end position="212"/>
    </location>
</feature>
<comment type="similarity">
    <text evidence="2">Belongs to the MAK10 family.</text>
</comment>
<evidence type="ECO:0000256" key="1">
    <source>
        <dbReference type="ARBA" id="ARBA00004496"/>
    </source>
</evidence>
<keyword evidence="3" id="KW-0963">Cytoplasm</keyword>
<dbReference type="InterPro" id="IPR007244">
    <property type="entry name" value="Naa35_N"/>
</dbReference>
<evidence type="ECO:0000259" key="4">
    <source>
        <dbReference type="Pfam" id="PF04112"/>
    </source>
</evidence>
<sequence length="780" mass="90539">MTEILQENLSKLSINDKDTLKSSETKITSQVNPTVSSRANLKVFTDVTDSFFKIASKIPFGEVVKSNQFKLLEGTHALEILNPKLDSALLDLTDFDISSVKTLDEVNWIMMKLLGCLCSWLDNNSLSVSVLSCVYIQKLLLNYQNLEDPKLTFDEKPNGDVTDVILRAFSLGLLQFVKFVLKLGQSGVIYEEEDLNTQTMDLDFLTKVDVAETDNDLKVAIELIESNYGNEDGCNFCLKMLRLFEELLKCESLLSVNADLYTHSEFDSTFLSRQLQLLSELKDQQTYLDSLKEIPNCFSVNIQRQLNNRSPPKPLSCLPFAVSVESLIGMSNDLVSITKILEITDVIELYEYLTCFMNRRLNTNDPDEIIGNHVVARALMQLFLIRDDRSILGSRKWFISDMMLDLLYKVSLQNSKLSKIDTMPGFEVNDISYQKLLAQLESPFYNYLTSISQNPSRQRQFINKELILWDTLQVEAENFELELNPKLNDNFIDSNIPTMPVSSFVYYFKLVRMIELMFKSIELNLFKDLREINIGYWFLSYLIGYLTQHIVRLLDINRLRQTQISNYPKKIKKAKGDKKLKLKEEYESHKVYLDQFLRVETYLKYQMNKMELYKKLIELKLTTLQILNHQGYLKLSKLCRAPEELLFELQLKSYQSIGIPQLPTFKDYQDSLTKFNEVFDVLYKQKNFRYFKSFIVTKNDEINDDLEKLKELASDLHYNQLLTDDMMESFSLLKTSSLSSQETLSTLLKLLESEGPKALKVTIEKLNYHLYFPNISIELQ</sequence>
<evidence type="ECO:0000256" key="3">
    <source>
        <dbReference type="ARBA" id="ARBA00022490"/>
    </source>
</evidence>
<evidence type="ECO:0000313" key="6">
    <source>
        <dbReference type="EMBL" id="ODV84416.1"/>
    </source>
</evidence>
<evidence type="ECO:0000259" key="5">
    <source>
        <dbReference type="Pfam" id="PF25789"/>
    </source>
</evidence>
<dbReference type="Pfam" id="PF04112">
    <property type="entry name" value="Mak10"/>
    <property type="match status" value="1"/>
</dbReference>
<protein>
    <submittedName>
        <fullName evidence="6">Uncharacterized protein</fullName>
    </submittedName>
</protein>
<dbReference type="AlphaFoldDB" id="A0A1E4SY57"/>
<dbReference type="InterPro" id="IPR057983">
    <property type="entry name" value="NAA35-like_N"/>
</dbReference>
<evidence type="ECO:0000256" key="2">
    <source>
        <dbReference type="ARBA" id="ARBA00006289"/>
    </source>
</evidence>
<dbReference type="Proteomes" id="UP000094801">
    <property type="component" value="Unassembled WGS sequence"/>
</dbReference>
<dbReference type="OrthoDB" id="269405at2759"/>
<dbReference type="GO" id="GO:0031417">
    <property type="term" value="C:NatC complex"/>
    <property type="evidence" value="ECO:0007669"/>
    <property type="project" value="InterPro"/>
</dbReference>
<dbReference type="PANTHER" id="PTHR21373:SF0">
    <property type="entry name" value="N-ALPHA-ACETYLTRANSFERASE 35, NATC AUXILIARY SUBUNIT"/>
    <property type="match status" value="1"/>
</dbReference>